<evidence type="ECO:0000259" key="4">
    <source>
        <dbReference type="Pfam" id="PF22624"/>
    </source>
</evidence>
<dbReference type="Pfam" id="PF01648">
    <property type="entry name" value="ACPS"/>
    <property type="match status" value="1"/>
</dbReference>
<dbReference type="InterPro" id="IPR037143">
    <property type="entry name" value="4-PPantetheinyl_Trfase_dom_sf"/>
</dbReference>
<name>A0ABX5X1D2_9GAMM</name>
<feature type="domain" description="4'-phosphopantetheinyl transferase N-terminal" evidence="4">
    <location>
        <begin position="33"/>
        <end position="126"/>
    </location>
</feature>
<sequence length="292" mass="33331">MSQVISPKALSRGKLSLFFCPLEHELLTSEQADSIRRWLPEDELTKVSRYIQLSARDKGLMVRGFLRGILSLVAKETCSNGESVSPADWRFEYGKKGKPKLISEQQAQSGLLFNISHSGDWLVVAVMEETEYHKINELGVDIERCRQTTNIYPILNHYFTHEESEALLALPNDKQRERFFDLWALKESYIKAKGLGLALSLKSFSFDFSGIKKEKLDLFAKGSCIDVLPLFEDIQLNLHRGESVKLADTWSVLFGKLNEDYRFAVSLDNDSKLDTHAQKMDITTLLKEFESN</sequence>
<proteinExistence type="inferred from homology"/>
<evidence type="ECO:0000259" key="3">
    <source>
        <dbReference type="Pfam" id="PF01648"/>
    </source>
</evidence>
<gene>
    <name evidence="5" type="ORF">FM037_20305</name>
</gene>
<evidence type="ECO:0000313" key="5">
    <source>
        <dbReference type="EMBL" id="QDO85151.1"/>
    </source>
</evidence>
<dbReference type="RefSeq" id="WP_144047496.1">
    <property type="nucleotide sequence ID" value="NZ_CP041614.1"/>
</dbReference>
<comment type="similarity">
    <text evidence="1">Belongs to the P-Pant transferase superfamily. Gsp/Sfp/HetI/AcpT family.</text>
</comment>
<keyword evidence="2 5" id="KW-0808">Transferase</keyword>
<dbReference type="Pfam" id="PF22624">
    <property type="entry name" value="AASDHPPT_N"/>
    <property type="match status" value="1"/>
</dbReference>
<dbReference type="Gene3D" id="3.90.470.20">
    <property type="entry name" value="4'-phosphopantetheinyl transferase domain"/>
    <property type="match status" value="2"/>
</dbReference>
<protein>
    <submittedName>
        <fullName evidence="5">4'-phosphopantetheinyl transferase superfamily protein</fullName>
    </submittedName>
</protein>
<dbReference type="GO" id="GO:0016740">
    <property type="term" value="F:transferase activity"/>
    <property type="evidence" value="ECO:0007669"/>
    <property type="project" value="UniProtKB-KW"/>
</dbReference>
<keyword evidence="6" id="KW-1185">Reference proteome</keyword>
<dbReference type="Proteomes" id="UP000315947">
    <property type="component" value="Chromosome"/>
</dbReference>
<dbReference type="InterPro" id="IPR055066">
    <property type="entry name" value="AASDHPPT_N"/>
</dbReference>
<organism evidence="5 6">
    <name type="scientific">Shewanella psychropiezotolerans</name>
    <dbReference type="NCBI Taxonomy" id="2593655"/>
    <lineage>
        <taxon>Bacteria</taxon>
        <taxon>Pseudomonadati</taxon>
        <taxon>Pseudomonadota</taxon>
        <taxon>Gammaproteobacteria</taxon>
        <taxon>Alteromonadales</taxon>
        <taxon>Shewanellaceae</taxon>
        <taxon>Shewanella</taxon>
    </lineage>
</organism>
<dbReference type="PANTHER" id="PTHR12215:SF10">
    <property type="entry name" value="L-AMINOADIPATE-SEMIALDEHYDE DEHYDROGENASE-PHOSPHOPANTETHEINYL TRANSFERASE"/>
    <property type="match status" value="1"/>
</dbReference>
<dbReference type="InterPro" id="IPR008278">
    <property type="entry name" value="4-PPantetheinyl_Trfase_dom"/>
</dbReference>
<dbReference type="InterPro" id="IPR050559">
    <property type="entry name" value="P-Pant_transferase_sf"/>
</dbReference>
<evidence type="ECO:0000256" key="2">
    <source>
        <dbReference type="ARBA" id="ARBA00022679"/>
    </source>
</evidence>
<dbReference type="EMBL" id="CP041614">
    <property type="protein sequence ID" value="QDO85151.1"/>
    <property type="molecule type" value="Genomic_DNA"/>
</dbReference>
<evidence type="ECO:0000313" key="6">
    <source>
        <dbReference type="Proteomes" id="UP000315947"/>
    </source>
</evidence>
<dbReference type="SUPFAM" id="SSF56214">
    <property type="entry name" value="4'-phosphopantetheinyl transferase"/>
    <property type="match status" value="2"/>
</dbReference>
<evidence type="ECO:0000256" key="1">
    <source>
        <dbReference type="ARBA" id="ARBA00010990"/>
    </source>
</evidence>
<feature type="domain" description="4'-phosphopantetheinyl transferase" evidence="3">
    <location>
        <begin position="138"/>
        <end position="222"/>
    </location>
</feature>
<accession>A0ABX5X1D2</accession>
<dbReference type="PANTHER" id="PTHR12215">
    <property type="entry name" value="PHOSPHOPANTETHEINE TRANSFERASE"/>
    <property type="match status" value="1"/>
</dbReference>
<reference evidence="5 6" key="1">
    <citation type="submission" date="2019-07" db="EMBL/GenBank/DDBJ databases">
        <title>Shewanella sp. YLB-06 whole genomic sequence.</title>
        <authorList>
            <person name="Yu L."/>
        </authorList>
    </citation>
    <scope>NUCLEOTIDE SEQUENCE [LARGE SCALE GENOMIC DNA]</scope>
    <source>
        <strain evidence="5 6">YLB-06</strain>
    </source>
</reference>